<evidence type="ECO:0000313" key="10">
    <source>
        <dbReference type="Proteomes" id="UP001154255"/>
    </source>
</evidence>
<dbReference type="PANTHER" id="PTHR38459:SF1">
    <property type="entry name" value="PROPHAGE BACTOPRENOL-LINKED GLUCOSE TRANSLOCASE HOMOLOG"/>
    <property type="match status" value="1"/>
</dbReference>
<dbReference type="PANTHER" id="PTHR38459">
    <property type="entry name" value="PROPHAGE BACTOPRENOL-LINKED GLUCOSE TRANSLOCASE HOMOLOG"/>
    <property type="match status" value="1"/>
</dbReference>
<dbReference type="InterPro" id="IPR051401">
    <property type="entry name" value="GtrA_CellWall_Glycosyl"/>
</dbReference>
<evidence type="ECO:0000256" key="5">
    <source>
        <dbReference type="ARBA" id="ARBA00023136"/>
    </source>
</evidence>
<sequence length="127" mass="14519">MWVVLSKYIIVGLANTLLTMIVIIALTYYGIGLYVANASGYVVGIIFSFILNSVFTFSATLSFTKLLKFLVVCFISYLVNLIAMKVFFLLCPNKMHLAEYRIYLAQFWGMGFYTITGFILNKMWVMK</sequence>
<comment type="subcellular location">
    <subcellularLocation>
        <location evidence="1">Membrane</location>
        <topology evidence="1">Multi-pass membrane protein</topology>
    </subcellularLocation>
</comment>
<evidence type="ECO:0000256" key="4">
    <source>
        <dbReference type="ARBA" id="ARBA00022989"/>
    </source>
</evidence>
<evidence type="ECO:0000259" key="7">
    <source>
        <dbReference type="Pfam" id="PF04138"/>
    </source>
</evidence>
<evidence type="ECO:0000256" key="6">
    <source>
        <dbReference type="SAM" id="Phobius"/>
    </source>
</evidence>
<evidence type="ECO:0000256" key="2">
    <source>
        <dbReference type="ARBA" id="ARBA00009399"/>
    </source>
</evidence>
<evidence type="ECO:0000256" key="1">
    <source>
        <dbReference type="ARBA" id="ARBA00004141"/>
    </source>
</evidence>
<dbReference type="AlphaFoldDB" id="A0A9W4XH56"/>
<dbReference type="EMBL" id="CAMXCM010000001">
    <property type="protein sequence ID" value="CAI3929203.1"/>
    <property type="molecule type" value="Genomic_DNA"/>
</dbReference>
<keyword evidence="5 6" id="KW-0472">Membrane</keyword>
<keyword evidence="11" id="KW-1185">Reference proteome</keyword>
<keyword evidence="4 6" id="KW-1133">Transmembrane helix</keyword>
<evidence type="ECO:0000313" key="9">
    <source>
        <dbReference type="EMBL" id="CAI3931788.1"/>
    </source>
</evidence>
<feature type="transmembrane region" description="Helical" evidence="6">
    <location>
        <begin position="102"/>
        <end position="120"/>
    </location>
</feature>
<feature type="domain" description="GtrA/DPMS transmembrane" evidence="7">
    <location>
        <begin position="7"/>
        <end position="125"/>
    </location>
</feature>
<accession>A0A9W4XH56</accession>
<feature type="transmembrane region" description="Helical" evidence="6">
    <location>
        <begin position="41"/>
        <end position="63"/>
    </location>
</feature>
<gene>
    <name evidence="9" type="ORF">R53529_LOCUS570</name>
    <name evidence="8" type="ORF">R53530_LOCUS531</name>
</gene>
<dbReference type="GO" id="GO:0005886">
    <property type="term" value="C:plasma membrane"/>
    <property type="evidence" value="ECO:0007669"/>
    <property type="project" value="TreeGrafter"/>
</dbReference>
<dbReference type="InterPro" id="IPR007267">
    <property type="entry name" value="GtrA_DPMS_TM"/>
</dbReference>
<dbReference type="RefSeq" id="WP_271789012.1">
    <property type="nucleotide sequence ID" value="NZ_CAMXCJ010000001.1"/>
</dbReference>
<proteinExistence type="inferred from homology"/>
<protein>
    <submittedName>
        <fullName evidence="8 9">Flippase GtrA (Transmembrane translocase of bactoprenol-linked glucose) (GtrA)</fullName>
    </submittedName>
</protein>
<keyword evidence="3 6" id="KW-0812">Transmembrane</keyword>
<evidence type="ECO:0000313" key="8">
    <source>
        <dbReference type="EMBL" id="CAI3929203.1"/>
    </source>
</evidence>
<reference evidence="8" key="1">
    <citation type="submission" date="2022-10" db="EMBL/GenBank/DDBJ databases">
        <authorList>
            <person name="Botero Cardona J."/>
        </authorList>
    </citation>
    <scope>NUCLEOTIDE SEQUENCE</scope>
    <source>
        <strain evidence="8">LMG 31819</strain>
        <strain evidence="9">R-53529</strain>
    </source>
</reference>
<comment type="similarity">
    <text evidence="2">Belongs to the GtrA family.</text>
</comment>
<evidence type="ECO:0000256" key="3">
    <source>
        <dbReference type="ARBA" id="ARBA00022692"/>
    </source>
</evidence>
<evidence type="ECO:0000313" key="11">
    <source>
        <dbReference type="Proteomes" id="UP001154259"/>
    </source>
</evidence>
<comment type="caution">
    <text evidence="8">The sequence shown here is derived from an EMBL/GenBank/DDBJ whole genome shotgun (WGS) entry which is preliminary data.</text>
</comment>
<organism evidence="8 10">
    <name type="scientific">Commensalibacter communis</name>
    <dbReference type="NCBI Taxonomy" id="2972786"/>
    <lineage>
        <taxon>Bacteria</taxon>
        <taxon>Pseudomonadati</taxon>
        <taxon>Pseudomonadota</taxon>
        <taxon>Alphaproteobacteria</taxon>
        <taxon>Acetobacterales</taxon>
        <taxon>Acetobacteraceae</taxon>
    </lineage>
</organism>
<dbReference type="GO" id="GO:0000271">
    <property type="term" value="P:polysaccharide biosynthetic process"/>
    <property type="evidence" value="ECO:0007669"/>
    <property type="project" value="InterPro"/>
</dbReference>
<feature type="transmembrane region" description="Helical" evidence="6">
    <location>
        <begin position="6"/>
        <end position="29"/>
    </location>
</feature>
<dbReference type="EMBL" id="CAMXCS010000001">
    <property type="protein sequence ID" value="CAI3931788.1"/>
    <property type="molecule type" value="Genomic_DNA"/>
</dbReference>
<dbReference type="Pfam" id="PF04138">
    <property type="entry name" value="GtrA_DPMS_TM"/>
    <property type="match status" value="1"/>
</dbReference>
<feature type="transmembrane region" description="Helical" evidence="6">
    <location>
        <begin position="69"/>
        <end position="90"/>
    </location>
</feature>
<dbReference type="Proteomes" id="UP001154255">
    <property type="component" value="Unassembled WGS sequence"/>
</dbReference>
<dbReference type="Proteomes" id="UP001154259">
    <property type="component" value="Unassembled WGS sequence"/>
</dbReference>
<name>A0A9W4XH56_9PROT</name>